<proteinExistence type="predicted"/>
<reference evidence="1 2" key="1">
    <citation type="journal article" date="2016" name="Sci. Rep.">
        <title>Metabolic traits of an uncultured archaeal lineage -MSBL1- from brine pools of the Red Sea.</title>
        <authorList>
            <person name="Mwirichia R."/>
            <person name="Alam I."/>
            <person name="Rashid M."/>
            <person name="Vinu M."/>
            <person name="Ba-Alawi W."/>
            <person name="Anthony Kamau A."/>
            <person name="Kamanda Ngugi D."/>
            <person name="Goker M."/>
            <person name="Klenk H.P."/>
            <person name="Bajic V."/>
            <person name="Stingl U."/>
        </authorList>
    </citation>
    <scope>NUCLEOTIDE SEQUENCE [LARGE SCALE GENOMIC DNA]</scope>
    <source>
        <strain evidence="1">SCGC-AAA382A13</strain>
    </source>
</reference>
<evidence type="ECO:0000313" key="1">
    <source>
        <dbReference type="EMBL" id="KXB04635.1"/>
    </source>
</evidence>
<protein>
    <submittedName>
        <fullName evidence="1">Uncharacterized protein</fullName>
    </submittedName>
</protein>
<evidence type="ECO:0000313" key="2">
    <source>
        <dbReference type="Proteomes" id="UP000070311"/>
    </source>
</evidence>
<dbReference type="Proteomes" id="UP000070311">
    <property type="component" value="Unassembled WGS sequence"/>
</dbReference>
<accession>A0A133VDY3</accession>
<gene>
    <name evidence="1" type="ORF">AKJ50_02195</name>
</gene>
<keyword evidence="2" id="KW-1185">Reference proteome</keyword>
<organism evidence="1 2">
    <name type="scientific">candidate division MSBL1 archaeon SCGC-AAA382A13</name>
    <dbReference type="NCBI Taxonomy" id="1698279"/>
    <lineage>
        <taxon>Archaea</taxon>
        <taxon>Methanobacteriati</taxon>
        <taxon>Methanobacteriota</taxon>
        <taxon>candidate division MSBL1</taxon>
    </lineage>
</organism>
<dbReference type="EMBL" id="LHYD01000050">
    <property type="protein sequence ID" value="KXB04635.1"/>
    <property type="molecule type" value="Genomic_DNA"/>
</dbReference>
<comment type="caution">
    <text evidence="1">The sequence shown here is derived from an EMBL/GenBank/DDBJ whole genome shotgun (WGS) entry which is preliminary data.</text>
</comment>
<sequence>MHEEAKRYCLGILKGIYKFGKDEPTEFAEWASDAPRNYFEVVFDKWKEGHEDGDDIGEVEDVIEEEMNDW</sequence>
<dbReference type="AlphaFoldDB" id="A0A133VDY3"/>
<name>A0A133VDY3_9EURY</name>